<evidence type="ECO:0000313" key="4">
    <source>
        <dbReference type="EMBL" id="EWM28725.1"/>
    </source>
</evidence>
<feature type="compositionally biased region" description="Polar residues" evidence="2">
    <location>
        <begin position="68"/>
        <end position="79"/>
    </location>
</feature>
<dbReference type="AlphaFoldDB" id="W7TNM5"/>
<feature type="compositionally biased region" description="Gly residues" evidence="2">
    <location>
        <begin position="733"/>
        <end position="746"/>
    </location>
</feature>
<dbReference type="OrthoDB" id="541719at2759"/>
<dbReference type="Pfam" id="PF13181">
    <property type="entry name" value="TPR_8"/>
    <property type="match status" value="1"/>
</dbReference>
<feature type="repeat" description="TPR" evidence="1">
    <location>
        <begin position="392"/>
        <end position="425"/>
    </location>
</feature>
<proteinExistence type="predicted"/>
<gene>
    <name evidence="4" type="primary">Mbb1</name>
    <name evidence="4" type="ORF">Naga_100002g160</name>
</gene>
<dbReference type="SUPFAM" id="SSF48452">
    <property type="entry name" value="TPR-like"/>
    <property type="match status" value="2"/>
</dbReference>
<dbReference type="SMART" id="SM00386">
    <property type="entry name" value="HAT"/>
    <property type="match status" value="11"/>
</dbReference>
<evidence type="ECO:0000256" key="3">
    <source>
        <dbReference type="SAM" id="SignalP"/>
    </source>
</evidence>
<evidence type="ECO:0000256" key="1">
    <source>
        <dbReference type="PROSITE-ProRule" id="PRU00339"/>
    </source>
</evidence>
<accession>W7TNM5</accession>
<protein>
    <submittedName>
        <fullName evidence="4">PsbB mRNA maturation factor</fullName>
    </submittedName>
</protein>
<feature type="region of interest" description="Disordered" evidence="2">
    <location>
        <begin position="108"/>
        <end position="161"/>
    </location>
</feature>
<dbReference type="InterPro" id="IPR044624">
    <property type="entry name" value="Mbb1-like"/>
</dbReference>
<feature type="compositionally biased region" description="Pro residues" evidence="2">
    <location>
        <begin position="120"/>
        <end position="132"/>
    </location>
</feature>
<dbReference type="InterPro" id="IPR019734">
    <property type="entry name" value="TPR_rpt"/>
</dbReference>
<dbReference type="PROSITE" id="PS50005">
    <property type="entry name" value="TPR"/>
    <property type="match status" value="3"/>
</dbReference>
<sequence>MVESRRRRRPGSSVLVTTTTAVLLLHTSWTSAAPSSSSAPSPNTCLPPRPLHQGAFLSPRTPFRWGSKSRSNSDSTQTKPSEDAFCSTCNFMAASVSFSPTLVLPASRTDDVTSPHAAPADPPADFAPPISPPGTNLMKGGKGSIGNSKNSNARSKGPKPGLLYVLQGVRDRETIRGSSEAEAERAVAVVGLKGKSNAPLSSLERAKARMPRLEERVAEEVEGSVGETGWGNQDEDEGAGTVRMGYREGDVAEEEGTEEAGPPLPYLPSQAEDLEAKIAEAETASNSLEILSKAVNERMLEEKFDNVRAPYREPREPKPLPYQLDLLTYYAKEALRKRNVPEAARIYQRCMELDRYDGRAYIGLARIEGRRRNGTAAQAVYEEALRWCADNPFVLQAYGVFQQRNGNLRKAMELFDAAIRHGPKHSAAWLGKAQLLWELGRKREARGYFQTAVQSNPENEVLWHAWGVAERREGNFGVARKLLRKATEINPRNSFCWHAWAVMEQELENMDLAVDLYQNALKAFPNSSHTYQAWACLEKDRGNWELAFSLFRSGIAKRPWDGGAYQPYALALKERGEMTAAMEIFQKGLQEDPYHCPLYQAFGMLLAELGRTDAARSIFERGTQTNPRGRHVYYIWHAWAVMEEKSGNFELARRYFRKALERQSRSVPTLVALAQLEEMEGNVEGCRELYERVLLIRPEAEIYWTQYEVMERRFGHVEHAMRIEQRRHLAFGGKSGGGPHGGGGGTRDAKQGGRGVEGYDKGSRMMGLFDSFQEVYALPRGTMEEEKGRGRIWGPLGGKDRAKRSVGWRADGQSKGREADEEQEEAEHSREQPQRGRIGGSATGVFPPPSPRRSREDAPVFDTFLEGGFTREGETGQLHGNVTLGIA</sequence>
<feature type="chain" id="PRO_5004904448" evidence="3">
    <location>
        <begin position="33"/>
        <end position="887"/>
    </location>
</feature>
<dbReference type="Pfam" id="PF13432">
    <property type="entry name" value="TPR_16"/>
    <property type="match status" value="1"/>
</dbReference>
<feature type="repeat" description="TPR" evidence="1">
    <location>
        <begin position="562"/>
        <end position="595"/>
    </location>
</feature>
<dbReference type="SMART" id="SM00028">
    <property type="entry name" value="TPR"/>
    <property type="match status" value="10"/>
</dbReference>
<feature type="compositionally biased region" description="Basic and acidic residues" evidence="2">
    <location>
        <begin position="747"/>
        <end position="759"/>
    </location>
</feature>
<dbReference type="GO" id="GO:0003729">
    <property type="term" value="F:mRNA binding"/>
    <property type="evidence" value="ECO:0007669"/>
    <property type="project" value="InterPro"/>
</dbReference>
<dbReference type="GO" id="GO:0006397">
    <property type="term" value="P:mRNA processing"/>
    <property type="evidence" value="ECO:0007669"/>
    <property type="project" value="InterPro"/>
</dbReference>
<dbReference type="Gene3D" id="1.25.40.10">
    <property type="entry name" value="Tetratricopeptide repeat domain"/>
    <property type="match status" value="2"/>
</dbReference>
<keyword evidence="1" id="KW-0802">TPR repeat</keyword>
<evidence type="ECO:0000313" key="5">
    <source>
        <dbReference type="Proteomes" id="UP000019335"/>
    </source>
</evidence>
<feature type="compositionally biased region" description="Low complexity" evidence="2">
    <location>
        <begin position="31"/>
        <end position="42"/>
    </location>
</feature>
<dbReference type="Proteomes" id="UP000019335">
    <property type="component" value="Chromosome 4"/>
</dbReference>
<feature type="repeat" description="TPR" evidence="1">
    <location>
        <begin position="426"/>
        <end position="459"/>
    </location>
</feature>
<dbReference type="PANTHER" id="PTHR44917:SF1">
    <property type="entry name" value="PROTEIN HIGH CHLOROPHYLL FLUORESCENT 107"/>
    <property type="match status" value="1"/>
</dbReference>
<dbReference type="InterPro" id="IPR003107">
    <property type="entry name" value="HAT"/>
</dbReference>
<evidence type="ECO:0000256" key="2">
    <source>
        <dbReference type="SAM" id="MobiDB-lite"/>
    </source>
</evidence>
<keyword evidence="3" id="KW-0732">Signal</keyword>
<feature type="region of interest" description="Disordered" evidence="2">
    <location>
        <begin position="784"/>
        <end position="859"/>
    </location>
</feature>
<feature type="region of interest" description="Disordered" evidence="2">
    <location>
        <begin position="732"/>
        <end position="759"/>
    </location>
</feature>
<keyword evidence="5" id="KW-1185">Reference proteome</keyword>
<organism evidence="4 5">
    <name type="scientific">Nannochloropsis gaditana</name>
    <dbReference type="NCBI Taxonomy" id="72520"/>
    <lineage>
        <taxon>Eukaryota</taxon>
        <taxon>Sar</taxon>
        <taxon>Stramenopiles</taxon>
        <taxon>Ochrophyta</taxon>
        <taxon>Eustigmatophyceae</taxon>
        <taxon>Eustigmatales</taxon>
        <taxon>Monodopsidaceae</taxon>
        <taxon>Nannochloropsis</taxon>
    </lineage>
</organism>
<dbReference type="PANTHER" id="PTHR44917">
    <property type="entry name" value="PROTEIN HIGH CHLOROPHYLL FLUORESCENT 107"/>
    <property type="match status" value="1"/>
</dbReference>
<feature type="region of interest" description="Disordered" evidence="2">
    <location>
        <begin position="31"/>
        <end position="82"/>
    </location>
</feature>
<name>W7TNM5_9STRA</name>
<dbReference type="InterPro" id="IPR011990">
    <property type="entry name" value="TPR-like_helical_dom_sf"/>
</dbReference>
<reference evidence="4 5" key="1">
    <citation type="journal article" date="2014" name="Mol. Plant">
        <title>Chromosome Scale Genome Assembly and Transcriptome Profiling of Nannochloropsis gaditana in Nitrogen Depletion.</title>
        <authorList>
            <person name="Corteggiani Carpinelli E."/>
            <person name="Telatin A."/>
            <person name="Vitulo N."/>
            <person name="Forcato C."/>
            <person name="D'Angelo M."/>
            <person name="Schiavon R."/>
            <person name="Vezzi A."/>
            <person name="Giacometti G.M."/>
            <person name="Morosinotto T."/>
            <person name="Valle G."/>
        </authorList>
    </citation>
    <scope>NUCLEOTIDE SEQUENCE [LARGE SCALE GENOMIC DNA]</scope>
    <source>
        <strain evidence="4 5">B-31</strain>
    </source>
</reference>
<comment type="caution">
    <text evidence="4">The sequence shown here is derived from an EMBL/GenBank/DDBJ whole genome shotgun (WGS) entry which is preliminary data.</text>
</comment>
<feature type="region of interest" description="Disordered" evidence="2">
    <location>
        <begin position="217"/>
        <end position="240"/>
    </location>
</feature>
<feature type="signal peptide" evidence="3">
    <location>
        <begin position="1"/>
        <end position="32"/>
    </location>
</feature>
<dbReference type="EMBL" id="AZIL01000274">
    <property type="protein sequence ID" value="EWM28725.1"/>
    <property type="molecule type" value="Genomic_DNA"/>
</dbReference>